<sequence>MSLLTVETRDASGGLTWSVKPGFPTQVCLIALLWVGIGLVMFTGLYRFDVLNWQSALLPTAFLTYGLLGLFLALSSPRDEIFRSRIDRNGIFLCGEASPCVEPSFRFEDIDRAEHRIDAYGEAVFLFTRDAPRAAHILKPPFGPPPKALAEALRARGVSVVGP</sequence>
<reference evidence="2 3" key="1">
    <citation type="submission" date="2016-10" db="EMBL/GenBank/DDBJ databases">
        <authorList>
            <person name="de Groot N.N."/>
        </authorList>
    </citation>
    <scope>NUCLEOTIDE SEQUENCE [LARGE SCALE GENOMIC DNA]</scope>
    <source>
        <strain evidence="2 3">DSM 19073</strain>
    </source>
</reference>
<feature type="transmembrane region" description="Helical" evidence="1">
    <location>
        <begin position="54"/>
        <end position="75"/>
    </location>
</feature>
<keyword evidence="1" id="KW-0812">Transmembrane</keyword>
<proteinExistence type="predicted"/>
<keyword evidence="1" id="KW-0472">Membrane</keyword>
<keyword evidence="1" id="KW-1133">Transmembrane helix</keyword>
<evidence type="ECO:0000313" key="2">
    <source>
        <dbReference type="EMBL" id="SFI36770.1"/>
    </source>
</evidence>
<dbReference type="Proteomes" id="UP000199110">
    <property type="component" value="Unassembled WGS sequence"/>
</dbReference>
<organism evidence="2 3">
    <name type="scientific">Jannaschia pohangensis</name>
    <dbReference type="NCBI Taxonomy" id="390807"/>
    <lineage>
        <taxon>Bacteria</taxon>
        <taxon>Pseudomonadati</taxon>
        <taxon>Pseudomonadota</taxon>
        <taxon>Alphaproteobacteria</taxon>
        <taxon>Rhodobacterales</taxon>
        <taxon>Roseobacteraceae</taxon>
        <taxon>Jannaschia</taxon>
    </lineage>
</organism>
<gene>
    <name evidence="2" type="ORF">SAMN04488095_0651</name>
</gene>
<name>A0A1I3HMN9_9RHOB</name>
<evidence type="ECO:0000256" key="1">
    <source>
        <dbReference type="SAM" id="Phobius"/>
    </source>
</evidence>
<feature type="transmembrane region" description="Helical" evidence="1">
    <location>
        <begin position="27"/>
        <end position="48"/>
    </location>
</feature>
<dbReference type="RefSeq" id="WP_092777064.1">
    <property type="nucleotide sequence ID" value="NZ_FORA01000001.1"/>
</dbReference>
<dbReference type="EMBL" id="FORA01000001">
    <property type="protein sequence ID" value="SFI36770.1"/>
    <property type="molecule type" value="Genomic_DNA"/>
</dbReference>
<dbReference type="STRING" id="390807.SAMN04488095_0651"/>
<accession>A0A1I3HMN9</accession>
<protein>
    <submittedName>
        <fullName evidence="2">Uncharacterized protein</fullName>
    </submittedName>
</protein>
<evidence type="ECO:0000313" key="3">
    <source>
        <dbReference type="Proteomes" id="UP000199110"/>
    </source>
</evidence>
<dbReference type="AlphaFoldDB" id="A0A1I3HMN9"/>
<keyword evidence="3" id="KW-1185">Reference proteome</keyword>